<keyword evidence="2" id="KW-0663">Pyridoxal phosphate</keyword>
<dbReference type="InterPro" id="IPR015421">
    <property type="entry name" value="PyrdxlP-dep_Trfase_major"/>
</dbReference>
<dbReference type="Proteomes" id="UP000037460">
    <property type="component" value="Unassembled WGS sequence"/>
</dbReference>
<gene>
    <name evidence="4" type="ORF">Ctob_000921</name>
</gene>
<dbReference type="Gene3D" id="3.90.1200.10">
    <property type="match status" value="1"/>
</dbReference>
<organism evidence="4 5">
    <name type="scientific">Chrysochromulina tobinii</name>
    <dbReference type="NCBI Taxonomy" id="1460289"/>
    <lineage>
        <taxon>Eukaryota</taxon>
        <taxon>Haptista</taxon>
        <taxon>Haptophyta</taxon>
        <taxon>Prymnesiophyceae</taxon>
        <taxon>Prymnesiales</taxon>
        <taxon>Chrysochromulinaceae</taxon>
        <taxon>Chrysochromulina</taxon>
    </lineage>
</organism>
<dbReference type="SUPFAM" id="SSF53383">
    <property type="entry name" value="PLP-dependent transferases"/>
    <property type="match status" value="1"/>
</dbReference>
<comment type="caution">
    <text evidence="4">The sequence shown here is derived from an EMBL/GenBank/DDBJ whole genome shotgun (WGS) entry which is preliminary data.</text>
</comment>
<dbReference type="GO" id="GO:0008483">
    <property type="term" value="F:transaminase activity"/>
    <property type="evidence" value="ECO:0007669"/>
    <property type="project" value="InterPro"/>
</dbReference>
<evidence type="ECO:0000313" key="4">
    <source>
        <dbReference type="EMBL" id="KOO20886.1"/>
    </source>
</evidence>
<dbReference type="AlphaFoldDB" id="A0A0M0J2W5"/>
<evidence type="ECO:0000259" key="3">
    <source>
        <dbReference type="Pfam" id="PF01636"/>
    </source>
</evidence>
<protein>
    <submittedName>
        <fullName evidence="4">Alanine--glyoxylate transaminase</fullName>
    </submittedName>
</protein>
<reference evidence="5" key="1">
    <citation type="journal article" date="2015" name="PLoS Genet.">
        <title>Genome Sequence and Transcriptome Analyses of Chrysochromulina tobin: Metabolic Tools for Enhanced Algal Fitness in the Prominent Order Prymnesiales (Haptophyceae).</title>
        <authorList>
            <person name="Hovde B.T."/>
            <person name="Deodato C.R."/>
            <person name="Hunsperger H.M."/>
            <person name="Ryken S.A."/>
            <person name="Yost W."/>
            <person name="Jha R.K."/>
            <person name="Patterson J."/>
            <person name="Monnat R.J. Jr."/>
            <person name="Barlow S.B."/>
            <person name="Starkenburg S.R."/>
            <person name="Cattolico R.A."/>
        </authorList>
    </citation>
    <scope>NUCLEOTIDE SEQUENCE</scope>
    <source>
        <strain evidence="5">CCMP291</strain>
    </source>
</reference>
<dbReference type="InterPro" id="IPR015422">
    <property type="entry name" value="PyrdxlP-dep_Trfase_small"/>
</dbReference>
<comment type="similarity">
    <text evidence="1">Belongs to the class-III pyridoxal-phosphate-dependent aminotransferase family.</text>
</comment>
<evidence type="ECO:0000313" key="5">
    <source>
        <dbReference type="Proteomes" id="UP000037460"/>
    </source>
</evidence>
<dbReference type="EMBL" id="JWZX01003405">
    <property type="protein sequence ID" value="KOO20886.1"/>
    <property type="molecule type" value="Genomic_DNA"/>
</dbReference>
<dbReference type="InterPro" id="IPR011009">
    <property type="entry name" value="Kinase-like_dom_sf"/>
</dbReference>
<dbReference type="InterPro" id="IPR015424">
    <property type="entry name" value="PyrdxlP-dep_Trfase"/>
</dbReference>
<dbReference type="Gene3D" id="3.40.640.10">
    <property type="entry name" value="Type I PLP-dependent aspartate aminotransferase-like (Major domain)"/>
    <property type="match status" value="1"/>
</dbReference>
<dbReference type="Gene3D" id="3.90.1150.10">
    <property type="entry name" value="Aspartate Aminotransferase, domain 1"/>
    <property type="match status" value="1"/>
</dbReference>
<dbReference type="PANTHER" id="PTHR45688:SF13">
    <property type="entry name" value="ALANINE--GLYOXYLATE AMINOTRANSFERASE 2-LIKE"/>
    <property type="match status" value="1"/>
</dbReference>
<dbReference type="PANTHER" id="PTHR45688">
    <property type="match status" value="1"/>
</dbReference>
<name>A0A0M0J2W5_9EUKA</name>
<dbReference type="SUPFAM" id="SSF56112">
    <property type="entry name" value="Protein kinase-like (PK-like)"/>
    <property type="match status" value="1"/>
</dbReference>
<evidence type="ECO:0000256" key="2">
    <source>
        <dbReference type="ARBA" id="ARBA00022898"/>
    </source>
</evidence>
<dbReference type="GO" id="GO:0005739">
    <property type="term" value="C:mitochondrion"/>
    <property type="evidence" value="ECO:0007669"/>
    <property type="project" value="TreeGrafter"/>
</dbReference>
<dbReference type="InterPro" id="IPR002575">
    <property type="entry name" value="Aminoglycoside_PTrfase"/>
</dbReference>
<dbReference type="Pfam" id="PF00202">
    <property type="entry name" value="Aminotran_3"/>
    <property type="match status" value="1"/>
</dbReference>
<feature type="domain" description="Aminoglycoside phosphotransferase" evidence="3">
    <location>
        <begin position="58"/>
        <end position="236"/>
    </location>
</feature>
<dbReference type="OrthoDB" id="10261433at2759"/>
<proteinExistence type="inferred from homology"/>
<keyword evidence="5" id="KW-1185">Reference proteome</keyword>
<dbReference type="CDD" id="cd00610">
    <property type="entry name" value="OAT_like"/>
    <property type="match status" value="1"/>
</dbReference>
<accession>A0A0M0J2W5</accession>
<evidence type="ECO:0000256" key="1">
    <source>
        <dbReference type="ARBA" id="ARBA00008954"/>
    </source>
</evidence>
<dbReference type="InterPro" id="IPR005814">
    <property type="entry name" value="Aminotrans_3"/>
</dbReference>
<sequence>MKVSNAAEDPEILDLEAAAAFHAMEFDPTLAIALPHRVLDGDGHRGQYHHEGKLHWIRCYDVVPGVTLEATDGPLDDTLLREWGGMCARLGVALRSFTHPRATRKTMWDVQHAATLLPPLLPHVSAEKGLRAVCADVLRAFEEEVRPRLATLRHQVIHGDLNLNNVMVLSKDGSGGTMDAGGLLRRQISGIIDFGDMSFTVLAADIATMLSALGTAHVARGAHELLRMARVLLDGYQQECPLEEEELLVLADLWMVRCCAEVLITSQREGNGVCAVERAERSAAERPLVESQLRILHALGREGRAACLTTAMDPAAMPSSTSELISRRQAAIGHGSEPLSYLSISAPVVVARATGCWVVDAAGTTLLDCYNNVPSVGHAHPRVVQAIARQARKANTNLRYLHPLAVSLAERLKASLPAHLDTVFFVNSGSEANDLAWRMSVAWTARARPTSTPGALCTAHAYHGISEATVALSPETAASAGHLPAHVERWAPPDAYRSPPSLSNPCPSVGAFSAAIARLEAKGRRLAMSILDGVMQSDGVLQLEPADVQALVTLTHRAGGLWCADEVQGGHGRIGTHMWSFERFGIAPDIVTMGKPMGNGHPVAAVVVRREIAEHFVKKEGVFFSTFGGNPVSCAAAHAVLDVLEDEGVLARTVMAGEALRAQCRRATADIDCVGDVRGVGLANGIELVTDRASKRPDPSRAAWVKNGLRRRGVLVGCTGPHDNVLKIRPPLAFTAAEVPTFVAALVAALNDPMPARPDKSTASETSIRDAVALAARQHVPTSKL</sequence>
<dbReference type="GO" id="GO:0030170">
    <property type="term" value="F:pyridoxal phosphate binding"/>
    <property type="evidence" value="ECO:0007669"/>
    <property type="project" value="InterPro"/>
</dbReference>
<dbReference type="Pfam" id="PF01636">
    <property type="entry name" value="APH"/>
    <property type="match status" value="1"/>
</dbReference>